<evidence type="ECO:0000313" key="6">
    <source>
        <dbReference type="Proteomes" id="UP000313645"/>
    </source>
</evidence>
<keyword evidence="6" id="KW-1185">Reference proteome</keyword>
<gene>
    <name evidence="5" type="ORF">EZI54_11465</name>
</gene>
<evidence type="ECO:0000259" key="4">
    <source>
        <dbReference type="PROSITE" id="PS50851"/>
    </source>
</evidence>
<dbReference type="PROSITE" id="PS50851">
    <property type="entry name" value="CHEW"/>
    <property type="match status" value="1"/>
</dbReference>
<evidence type="ECO:0000256" key="3">
    <source>
        <dbReference type="ARBA" id="ARBA00022490"/>
    </source>
</evidence>
<dbReference type="InterPro" id="IPR002545">
    <property type="entry name" value="CheW-lke_dom"/>
</dbReference>
<evidence type="ECO:0000256" key="1">
    <source>
        <dbReference type="ARBA" id="ARBA00004496"/>
    </source>
</evidence>
<dbReference type="SUPFAM" id="SSF50341">
    <property type="entry name" value="CheW-like"/>
    <property type="match status" value="1"/>
</dbReference>
<dbReference type="InterPro" id="IPR036061">
    <property type="entry name" value="CheW-like_dom_sf"/>
</dbReference>
<proteinExistence type="predicted"/>
<protein>
    <recommendedName>
        <fullName evidence="2">Chemotaxis protein CheW</fullName>
    </recommendedName>
</protein>
<dbReference type="EMBL" id="SJDL01000016">
    <property type="protein sequence ID" value="TBW55438.1"/>
    <property type="molecule type" value="Genomic_DNA"/>
</dbReference>
<accession>A0ABY1ZJQ3</accession>
<name>A0ABY1ZJQ3_9GAMM</name>
<dbReference type="PANTHER" id="PTHR22617:SF45">
    <property type="entry name" value="CHEMOTAXIS PROTEIN CHEW"/>
    <property type="match status" value="1"/>
</dbReference>
<sequence>MKGWQPVSAIPGTPPHVCGVLNLRGIIVPIVDLRLFFGMPFVEYCGTTVVVVLKVMHEEGQRIVDNGDNMLLLLEIDKMLSPERIG</sequence>
<feature type="domain" description="CheW-like" evidence="4">
    <location>
        <begin position="1"/>
        <end position="86"/>
    </location>
</feature>
<keyword evidence="3" id="KW-0963">Cytoplasm</keyword>
<dbReference type="Gene3D" id="2.40.50.180">
    <property type="entry name" value="CheA-289, Domain 4"/>
    <property type="match status" value="1"/>
</dbReference>
<evidence type="ECO:0000313" key="5">
    <source>
        <dbReference type="EMBL" id="TBW55438.1"/>
    </source>
</evidence>
<reference evidence="5 6" key="1">
    <citation type="submission" date="2019-02" db="EMBL/GenBank/DDBJ databases">
        <title>Marinobacter halodurans sp. nov., a marine bacterium isolated from sea tidal flat.</title>
        <authorList>
            <person name="Yoo Y."/>
            <person name="Lee D.W."/>
            <person name="Kim B.S."/>
            <person name="Kim J.-J."/>
        </authorList>
    </citation>
    <scope>NUCLEOTIDE SEQUENCE [LARGE SCALE GENOMIC DNA]</scope>
    <source>
        <strain evidence="5 6">YJ-S3-2</strain>
    </source>
</reference>
<dbReference type="Proteomes" id="UP000313645">
    <property type="component" value="Unassembled WGS sequence"/>
</dbReference>
<comment type="caution">
    <text evidence="5">The sequence shown here is derived from an EMBL/GenBank/DDBJ whole genome shotgun (WGS) entry which is preliminary data.</text>
</comment>
<organism evidence="5 6">
    <name type="scientific">Marinobacter halodurans</name>
    <dbReference type="NCBI Taxonomy" id="2528979"/>
    <lineage>
        <taxon>Bacteria</taxon>
        <taxon>Pseudomonadati</taxon>
        <taxon>Pseudomonadota</taxon>
        <taxon>Gammaproteobacteria</taxon>
        <taxon>Pseudomonadales</taxon>
        <taxon>Marinobacteraceae</taxon>
        <taxon>Marinobacter</taxon>
    </lineage>
</organism>
<comment type="subcellular location">
    <subcellularLocation>
        <location evidence="1">Cytoplasm</location>
    </subcellularLocation>
</comment>
<dbReference type="PANTHER" id="PTHR22617">
    <property type="entry name" value="CHEMOTAXIS SENSOR HISTIDINE KINASE-RELATED"/>
    <property type="match status" value="1"/>
</dbReference>
<dbReference type="InterPro" id="IPR039315">
    <property type="entry name" value="CheW"/>
</dbReference>
<dbReference type="Pfam" id="PF01584">
    <property type="entry name" value="CheW"/>
    <property type="match status" value="1"/>
</dbReference>
<evidence type="ECO:0000256" key="2">
    <source>
        <dbReference type="ARBA" id="ARBA00021483"/>
    </source>
</evidence>